<dbReference type="OrthoDB" id="4481258at2"/>
<comment type="caution">
    <text evidence="8">The sequence shown here is derived from an EMBL/GenBank/DDBJ whole genome shotgun (WGS) entry which is preliminary data.</text>
</comment>
<accession>A0A318RRS4</accession>
<evidence type="ECO:0000256" key="3">
    <source>
        <dbReference type="ARBA" id="ARBA00022692"/>
    </source>
</evidence>
<feature type="compositionally biased region" description="Basic and acidic residues" evidence="6">
    <location>
        <begin position="356"/>
        <end position="367"/>
    </location>
</feature>
<organism evidence="8 9">
    <name type="scientific">Williamsia limnetica</name>
    <dbReference type="NCBI Taxonomy" id="882452"/>
    <lineage>
        <taxon>Bacteria</taxon>
        <taxon>Bacillati</taxon>
        <taxon>Actinomycetota</taxon>
        <taxon>Actinomycetes</taxon>
        <taxon>Mycobacteriales</taxon>
        <taxon>Nocardiaceae</taxon>
        <taxon>Williamsia</taxon>
    </lineage>
</organism>
<evidence type="ECO:0000256" key="7">
    <source>
        <dbReference type="SAM" id="Phobius"/>
    </source>
</evidence>
<feature type="compositionally biased region" description="Basic and acidic residues" evidence="6">
    <location>
        <begin position="375"/>
        <end position="386"/>
    </location>
</feature>
<feature type="transmembrane region" description="Helical" evidence="7">
    <location>
        <begin position="12"/>
        <end position="34"/>
    </location>
</feature>
<evidence type="ECO:0000313" key="8">
    <source>
        <dbReference type="EMBL" id="PYE18126.1"/>
    </source>
</evidence>
<keyword evidence="2" id="KW-1003">Cell membrane</keyword>
<keyword evidence="5 7" id="KW-0472">Membrane</keyword>
<dbReference type="Proteomes" id="UP000247591">
    <property type="component" value="Unassembled WGS sequence"/>
</dbReference>
<evidence type="ECO:0000256" key="6">
    <source>
        <dbReference type="SAM" id="MobiDB-lite"/>
    </source>
</evidence>
<proteinExistence type="predicted"/>
<sequence>MTATQPTRRRFWWVRWVALALVVVILSVEAYLVWPKLQETWFHLDEIEWEWVVLCILAAMLSMDSFAQVQRTLLRSAGVKVKQWQSLSVVLAANSLSQTMPGGQVLAPAFTYRETRKWGATPVIASWQVVMSGLLMGVGLAVLGLGGALLAGAKTSPFSVIFSISGFIAFALVAQYIARHPESIESVGVTLLKWVNHVRDKAQDHGVVRWGEILRQLQAVQLKPKEASQAFGWSLFNWVADVACLAFACYAVGGQPSIAGLMVAYAASKAVGTAIPLLPGGLGVVDGVLVPALTSAGMGAAESVTAVLVYRMISYLLVALVGWIVILVMFRGTYRAEADSADTIEKEVSEELGDVAENRSRGVRSDPDPPVIQPSDERPDSPDSVR</sequence>
<evidence type="ECO:0000256" key="2">
    <source>
        <dbReference type="ARBA" id="ARBA00022475"/>
    </source>
</evidence>
<dbReference type="PANTHER" id="PTHR39087:SF2">
    <property type="entry name" value="UPF0104 MEMBRANE PROTEIN MJ1595"/>
    <property type="match status" value="1"/>
</dbReference>
<dbReference type="NCBIfam" id="TIGR00374">
    <property type="entry name" value="flippase-like domain"/>
    <property type="match status" value="1"/>
</dbReference>
<feature type="transmembrane region" description="Helical" evidence="7">
    <location>
        <begin position="274"/>
        <end position="296"/>
    </location>
</feature>
<evidence type="ECO:0000313" key="9">
    <source>
        <dbReference type="Proteomes" id="UP000247591"/>
    </source>
</evidence>
<dbReference type="PANTHER" id="PTHR39087">
    <property type="entry name" value="UPF0104 MEMBRANE PROTEIN MJ1595"/>
    <property type="match status" value="1"/>
</dbReference>
<feature type="transmembrane region" description="Helical" evidence="7">
    <location>
        <begin position="158"/>
        <end position="178"/>
    </location>
</feature>
<evidence type="ECO:0000256" key="4">
    <source>
        <dbReference type="ARBA" id="ARBA00022989"/>
    </source>
</evidence>
<feature type="transmembrane region" description="Helical" evidence="7">
    <location>
        <begin position="308"/>
        <end position="330"/>
    </location>
</feature>
<dbReference type="RefSeq" id="WP_110469474.1">
    <property type="nucleotide sequence ID" value="NZ_QJSP01000005.1"/>
</dbReference>
<dbReference type="InterPro" id="IPR022791">
    <property type="entry name" value="L-PG_synthase/AglD"/>
</dbReference>
<keyword evidence="9" id="KW-1185">Reference proteome</keyword>
<comment type="subcellular location">
    <subcellularLocation>
        <location evidence="1">Cell membrane</location>
        <topology evidence="1">Multi-pass membrane protein</topology>
    </subcellularLocation>
</comment>
<gene>
    <name evidence="8" type="ORF">DFR67_105271</name>
</gene>
<dbReference type="GO" id="GO:0005886">
    <property type="term" value="C:plasma membrane"/>
    <property type="evidence" value="ECO:0007669"/>
    <property type="project" value="UniProtKB-SubCell"/>
</dbReference>
<feature type="region of interest" description="Disordered" evidence="6">
    <location>
        <begin position="347"/>
        <end position="386"/>
    </location>
</feature>
<evidence type="ECO:0008006" key="10">
    <source>
        <dbReference type="Google" id="ProtNLM"/>
    </source>
</evidence>
<dbReference type="Pfam" id="PF03706">
    <property type="entry name" value="LPG_synthase_TM"/>
    <property type="match status" value="1"/>
</dbReference>
<keyword evidence="4 7" id="KW-1133">Transmembrane helix</keyword>
<keyword evidence="3 7" id="KW-0812">Transmembrane</keyword>
<feature type="transmembrane region" description="Helical" evidence="7">
    <location>
        <begin position="127"/>
        <end position="151"/>
    </location>
</feature>
<dbReference type="EMBL" id="QJSP01000005">
    <property type="protein sequence ID" value="PYE18126.1"/>
    <property type="molecule type" value="Genomic_DNA"/>
</dbReference>
<name>A0A318RRS4_WILLI</name>
<reference evidence="8 9" key="1">
    <citation type="submission" date="2018-06" db="EMBL/GenBank/DDBJ databases">
        <title>Genomic Encyclopedia of Type Strains, Phase IV (KMG-IV): sequencing the most valuable type-strain genomes for metagenomic binning, comparative biology and taxonomic classification.</title>
        <authorList>
            <person name="Goeker M."/>
        </authorList>
    </citation>
    <scope>NUCLEOTIDE SEQUENCE [LARGE SCALE GENOMIC DNA]</scope>
    <source>
        <strain evidence="8 9">DSM 45521</strain>
    </source>
</reference>
<protein>
    <recommendedName>
        <fullName evidence="10">Lysylphosphatidylglycerol synthase-like protein</fullName>
    </recommendedName>
</protein>
<evidence type="ECO:0000256" key="5">
    <source>
        <dbReference type="ARBA" id="ARBA00023136"/>
    </source>
</evidence>
<evidence type="ECO:0000256" key="1">
    <source>
        <dbReference type="ARBA" id="ARBA00004651"/>
    </source>
</evidence>
<feature type="transmembrane region" description="Helical" evidence="7">
    <location>
        <begin position="230"/>
        <end position="253"/>
    </location>
</feature>
<dbReference type="AlphaFoldDB" id="A0A318RRS4"/>